<reference evidence="1" key="1">
    <citation type="submission" date="2024-06" db="EMBL/GenBank/DDBJ databases">
        <title>Genome Sequence of an extremely halophilic archaeon isolated from Permian era halite, Salado Formation, Carlsbad, New Mexico: Halobacterium sp. strain NMX12-1.</title>
        <authorList>
            <person name="Sotoa L."/>
            <person name="DasSarma P."/>
            <person name="Anton B.P."/>
            <person name="Vincze T."/>
            <person name="Verma I."/>
            <person name="Eralp B."/>
            <person name="Powers D.W."/>
            <person name="Dozier B.L."/>
            <person name="Roberts R.J."/>
            <person name="DasSarma S."/>
        </authorList>
    </citation>
    <scope>NUCLEOTIDE SEQUENCE</scope>
    <source>
        <strain evidence="1">NMX12-1</strain>
        <plasmid evidence="1">pNMX12-1_21</plasmid>
    </source>
</reference>
<geneLocation type="plasmid" evidence="1">
    <name>pNMX12-1_21</name>
</geneLocation>
<dbReference type="RefSeq" id="WP_353635664.1">
    <property type="nucleotide sequence ID" value="NZ_CP159207.1"/>
</dbReference>
<name>A0AAU8CHG9_9EURY</name>
<accession>A0AAU8CHG9</accession>
<keyword evidence="1" id="KW-0614">Plasmid</keyword>
<dbReference type="AlphaFoldDB" id="A0AAU8CHG9"/>
<dbReference type="KEGG" id="hanx:ABSL23_17360"/>
<protein>
    <submittedName>
        <fullName evidence="1">Uncharacterized protein</fullName>
    </submittedName>
</protein>
<sequence length="58" mass="6713">MNTLTCANPACTDALHADSDHVRVEAEKKRMRDRDETQEYYFHPECWTAVSASWEKPA</sequence>
<organism evidence="1">
    <name type="scientific">Halobacterium sp. NMX12-1</name>
    <dbReference type="NCBI Taxonomy" id="3166650"/>
    <lineage>
        <taxon>Archaea</taxon>
        <taxon>Methanobacteriati</taxon>
        <taxon>Methanobacteriota</taxon>
        <taxon>Stenosarchaea group</taxon>
        <taxon>Halobacteria</taxon>
        <taxon>Halobacteriales</taxon>
        <taxon>Halobacteriaceae</taxon>
        <taxon>Halobacterium</taxon>
    </lineage>
</organism>
<evidence type="ECO:0000313" key="1">
    <source>
        <dbReference type="EMBL" id="XCF18394.1"/>
    </source>
</evidence>
<proteinExistence type="predicted"/>
<gene>
    <name evidence="1" type="ORF">ABSL23_17360</name>
</gene>
<dbReference type="EMBL" id="CP159207">
    <property type="protein sequence ID" value="XCF18394.1"/>
    <property type="molecule type" value="Genomic_DNA"/>
</dbReference>
<dbReference type="GeneID" id="91110955"/>